<gene>
    <name evidence="8" type="ORF">DS742_23610</name>
</gene>
<dbReference type="Pfam" id="PF00877">
    <property type="entry name" value="NLPC_P60"/>
    <property type="match status" value="1"/>
</dbReference>
<dbReference type="GO" id="GO:0006508">
    <property type="term" value="P:proteolysis"/>
    <property type="evidence" value="ECO:0007669"/>
    <property type="project" value="UniProtKB-KW"/>
</dbReference>
<feature type="region of interest" description="Disordered" evidence="5">
    <location>
        <begin position="1"/>
        <end position="32"/>
    </location>
</feature>
<feature type="compositionally biased region" description="Polar residues" evidence="5">
    <location>
        <begin position="325"/>
        <end position="338"/>
    </location>
</feature>
<dbReference type="OrthoDB" id="9812962at2"/>
<dbReference type="SUPFAM" id="SSF54001">
    <property type="entry name" value="Cysteine proteinases"/>
    <property type="match status" value="1"/>
</dbReference>
<dbReference type="GO" id="GO:0008234">
    <property type="term" value="F:cysteine-type peptidase activity"/>
    <property type="evidence" value="ECO:0007669"/>
    <property type="project" value="UniProtKB-KW"/>
</dbReference>
<feature type="transmembrane region" description="Helical" evidence="6">
    <location>
        <begin position="505"/>
        <end position="523"/>
    </location>
</feature>
<dbReference type="PANTHER" id="PTHR47053:SF5">
    <property type="entry name" value="BIFUNCTIONAL MURAMIDASE_DL-ENDOPEPTIDASE CWLT"/>
    <property type="match status" value="1"/>
</dbReference>
<feature type="compositionally biased region" description="Basic residues" evidence="5">
    <location>
        <begin position="196"/>
        <end position="205"/>
    </location>
</feature>
<keyword evidence="6" id="KW-0472">Membrane</keyword>
<keyword evidence="4" id="KW-0788">Thiol protease</keyword>
<reference evidence="8 9" key="1">
    <citation type="submission" date="2018-07" db="EMBL/GenBank/DDBJ databases">
        <title>New species, Clostridium PI-S10-A1B.</title>
        <authorList>
            <person name="Krishna G."/>
            <person name="Summeta K."/>
            <person name="Shikha S."/>
            <person name="Prabhu P.B."/>
            <person name="Suresh K."/>
        </authorList>
    </citation>
    <scope>NUCLEOTIDE SEQUENCE [LARGE SCALE GENOMIC DNA]</scope>
    <source>
        <strain evidence="8 9">PI-S10-A1B</strain>
    </source>
</reference>
<dbReference type="EMBL" id="QOHO01000086">
    <property type="protein sequence ID" value="RFZ76458.1"/>
    <property type="molecule type" value="Genomic_DNA"/>
</dbReference>
<dbReference type="NCBIfam" id="NF045974">
    <property type="entry name" value="conju_CD1108"/>
    <property type="match status" value="1"/>
</dbReference>
<dbReference type="InterPro" id="IPR000064">
    <property type="entry name" value="NLP_P60_dom"/>
</dbReference>
<dbReference type="AlphaFoldDB" id="A0A3E2N633"/>
<evidence type="ECO:0000256" key="4">
    <source>
        <dbReference type="ARBA" id="ARBA00022807"/>
    </source>
</evidence>
<keyword evidence="3" id="KW-0378">Hydrolase</keyword>
<sequence>MSKKRKRELHEKIKLNQEHHQGNSDKITGDDFKRIKHSDDYKAKIIRDSERFQDKVLEKTSKRDATIQETPLEKRKSSQSPKVKEAIEVKDVDGNTQVIQPQETKESFVEDRLSNKIDIKKKDKSKALQDFMQENLSEEIVDDDGFNKENIVDQVNEDYGKLTEHVPIANTQIQSHRQVEVIELIQADETVSKPIKSSKRKKKTFAKPQEKEYLKAEEPSLSQEEIEKKKDFQRKVAERIRENEGIILSQETVYDPLSQDLDNDGIIDRYDNDFRDSDYFESTYDVDGLEKDKAFEKKAKPKQKQLLKRKNYSDKLFTRKKDSLPENTEVASTTSNGKETVKDRQKKNMINTEQKSKLKKEIGKVSVLGGVAKGSETIRDYLSQGSNENQGVEAGEKVADASSKLIHGVKNYNGKRKHQKSYAFSQNDFKARQKKSKLEFKRQVNDLKKTEKYKKSSAMKKLQKKKQMKSAIYKQNETRVVDRLKQGILNTITSAKQVIIRRAKGAVLIIIAILILGTFVINFSSMSATGMLNGVNSVLTTTYLSNENTLSDVNQQFSSMEQELQDEIDSVEENYPGYDEYIINMGGTIGHETHELLAYITSRCGQIEDVSQVESILEDLFDQMYELTYDTEIEIRYRTEYYTYTDGDGNTQTGSYEVPYEYKKLIVTLTKREMDEVVREVFASYPDNILHYEALLASQGNMGDFFGSGSGDLSEIVNNPNFGNPGIAFDDATIQQLFQEAEKHIGKRYVFGANGPSNFDCSSFVCWSFTKSGVANMPRTTAWGIYKNYCTPISPSVAQAGDIIFFKNTYNSGTPISHVGIYAGNGMMLHAGDPIQYTSINTKYWQDHFYGFGRPN</sequence>
<organism evidence="8 9">
    <name type="scientific">Lacrimispora amygdalina</name>
    <dbReference type="NCBI Taxonomy" id="253257"/>
    <lineage>
        <taxon>Bacteria</taxon>
        <taxon>Bacillati</taxon>
        <taxon>Bacillota</taxon>
        <taxon>Clostridia</taxon>
        <taxon>Lachnospirales</taxon>
        <taxon>Lachnospiraceae</taxon>
        <taxon>Lacrimispora</taxon>
    </lineage>
</organism>
<evidence type="ECO:0000256" key="1">
    <source>
        <dbReference type="ARBA" id="ARBA00007074"/>
    </source>
</evidence>
<protein>
    <submittedName>
        <fullName evidence="8">CHAP domain-containing protein</fullName>
    </submittedName>
</protein>
<accession>A0A3E2N633</accession>
<evidence type="ECO:0000256" key="6">
    <source>
        <dbReference type="SAM" id="Phobius"/>
    </source>
</evidence>
<feature type="region of interest" description="Disordered" evidence="5">
    <location>
        <begin position="311"/>
        <end position="355"/>
    </location>
</feature>
<dbReference type="Gene3D" id="3.90.1720.10">
    <property type="entry name" value="endopeptidase domain like (from Nostoc punctiforme)"/>
    <property type="match status" value="1"/>
</dbReference>
<feature type="domain" description="NlpC/P60" evidence="7">
    <location>
        <begin position="731"/>
        <end position="856"/>
    </location>
</feature>
<comment type="similarity">
    <text evidence="1">Belongs to the peptidase C40 family.</text>
</comment>
<comment type="caution">
    <text evidence="8">The sequence shown here is derived from an EMBL/GenBank/DDBJ whole genome shotgun (WGS) entry which is preliminary data.</text>
</comment>
<keyword evidence="6" id="KW-0812">Transmembrane</keyword>
<evidence type="ECO:0000256" key="3">
    <source>
        <dbReference type="ARBA" id="ARBA00022801"/>
    </source>
</evidence>
<keyword evidence="6" id="KW-1133">Transmembrane helix</keyword>
<feature type="compositionally biased region" description="Basic and acidic residues" evidence="5">
    <location>
        <begin position="311"/>
        <end position="324"/>
    </location>
</feature>
<evidence type="ECO:0000256" key="2">
    <source>
        <dbReference type="ARBA" id="ARBA00022670"/>
    </source>
</evidence>
<evidence type="ECO:0000259" key="7">
    <source>
        <dbReference type="PROSITE" id="PS51935"/>
    </source>
</evidence>
<keyword evidence="2" id="KW-0645">Protease</keyword>
<evidence type="ECO:0000313" key="9">
    <source>
        <dbReference type="Proteomes" id="UP000260680"/>
    </source>
</evidence>
<feature type="region of interest" description="Disordered" evidence="5">
    <location>
        <begin position="196"/>
        <end position="222"/>
    </location>
</feature>
<name>A0A3E2N633_9FIRM</name>
<feature type="region of interest" description="Disordered" evidence="5">
    <location>
        <begin position="62"/>
        <end position="84"/>
    </location>
</feature>
<proteinExistence type="inferred from homology"/>
<dbReference type="PANTHER" id="PTHR47053">
    <property type="entry name" value="MUREIN DD-ENDOPEPTIDASE MEPH-RELATED"/>
    <property type="match status" value="1"/>
</dbReference>
<dbReference type="Proteomes" id="UP000260680">
    <property type="component" value="Unassembled WGS sequence"/>
</dbReference>
<feature type="compositionally biased region" description="Basic and acidic residues" evidence="5">
    <location>
        <begin position="208"/>
        <end position="218"/>
    </location>
</feature>
<dbReference type="InterPro" id="IPR038765">
    <property type="entry name" value="Papain-like_cys_pep_sf"/>
</dbReference>
<evidence type="ECO:0000256" key="5">
    <source>
        <dbReference type="SAM" id="MobiDB-lite"/>
    </source>
</evidence>
<dbReference type="PROSITE" id="PS51935">
    <property type="entry name" value="NLPC_P60"/>
    <property type="match status" value="1"/>
</dbReference>
<dbReference type="InterPro" id="IPR051202">
    <property type="entry name" value="Peptidase_C40"/>
</dbReference>
<feature type="compositionally biased region" description="Basic and acidic residues" evidence="5">
    <location>
        <begin position="8"/>
        <end position="32"/>
    </location>
</feature>
<evidence type="ECO:0000313" key="8">
    <source>
        <dbReference type="EMBL" id="RFZ76458.1"/>
    </source>
</evidence>
<dbReference type="RefSeq" id="WP_117419412.1">
    <property type="nucleotide sequence ID" value="NZ_QOHO01000086.1"/>
</dbReference>